<feature type="compositionally biased region" description="Low complexity" evidence="1">
    <location>
        <begin position="1"/>
        <end position="15"/>
    </location>
</feature>
<dbReference type="Gene3D" id="1.10.340.70">
    <property type="match status" value="1"/>
</dbReference>
<name>A0A8H7UB86_9FUNG</name>
<feature type="non-terminal residue" evidence="3">
    <location>
        <position position="1"/>
    </location>
</feature>
<feature type="domain" description="Integrase zinc-binding" evidence="2">
    <location>
        <begin position="161"/>
        <end position="212"/>
    </location>
</feature>
<feature type="region of interest" description="Disordered" evidence="1">
    <location>
        <begin position="1"/>
        <end position="21"/>
    </location>
</feature>
<sequence length="433" mass="48477">MTQQQQTSNPSQSMPLNPVLMGYPTNGSSQYQANYNYNPAAAYYHAQQQQVAQSPSQHHQAAVMSAAAAAMFNDNDQYPTYEDFQCIVQEYLDNLSPKKRDKALVDQHRYTLILQVLKDPRNTAISTAQFRFWVKKMFQLAPTDTLDIVCHDNKPVAMREQIYEILVRAHREAHHGGRDKTSALVRRRYSWIPKELIARFVRNCPFCISRRNSSQSPSIGAPKTPSPTSSYPENNNNGVPTYVYDGSQTSHFLRTPFEDDDLSYKTLTPEMDFDYVPTGSNNSSVVVAAAAAAAAAAACHGPASPSQQYIPDPFGNTNYYYASQQPPSHQAFAPQRHAQASSQQQQQDQHDQQSQQQQRNNLAYAMVEMGMHPFASSENYGYQQSYGNPYTDILGITRVPPQDECFQDLSSVGRPASATAVAGVDLLSHHRLF</sequence>
<organism evidence="3 4">
    <name type="scientific">Umbelopsis vinacea</name>
    <dbReference type="NCBI Taxonomy" id="44442"/>
    <lineage>
        <taxon>Eukaryota</taxon>
        <taxon>Fungi</taxon>
        <taxon>Fungi incertae sedis</taxon>
        <taxon>Mucoromycota</taxon>
        <taxon>Mucoromycotina</taxon>
        <taxon>Umbelopsidomycetes</taxon>
        <taxon>Umbelopsidales</taxon>
        <taxon>Umbelopsidaceae</taxon>
        <taxon>Umbelopsis</taxon>
    </lineage>
</organism>
<feature type="compositionally biased region" description="Polar residues" evidence="1">
    <location>
        <begin position="226"/>
        <end position="239"/>
    </location>
</feature>
<dbReference type="InterPro" id="IPR041588">
    <property type="entry name" value="Integrase_H2C2"/>
</dbReference>
<evidence type="ECO:0000313" key="4">
    <source>
        <dbReference type="Proteomes" id="UP000612746"/>
    </source>
</evidence>
<proteinExistence type="predicted"/>
<dbReference type="OrthoDB" id="2499658at2759"/>
<dbReference type="Proteomes" id="UP000612746">
    <property type="component" value="Unassembled WGS sequence"/>
</dbReference>
<gene>
    <name evidence="3" type="ORF">INT44_007134</name>
</gene>
<reference evidence="3" key="1">
    <citation type="submission" date="2020-12" db="EMBL/GenBank/DDBJ databases">
        <title>Metabolic potential, ecology and presence of endohyphal bacteria is reflected in genomic diversity of Mucoromycotina.</title>
        <authorList>
            <person name="Muszewska A."/>
            <person name="Okrasinska A."/>
            <person name="Steczkiewicz K."/>
            <person name="Drgas O."/>
            <person name="Orlowska M."/>
            <person name="Perlinska-Lenart U."/>
            <person name="Aleksandrzak-Piekarczyk T."/>
            <person name="Szatraj K."/>
            <person name="Zielenkiewicz U."/>
            <person name="Pilsyk S."/>
            <person name="Malc E."/>
            <person name="Mieczkowski P."/>
            <person name="Kruszewska J.S."/>
            <person name="Biernat P."/>
            <person name="Pawlowska J."/>
        </authorList>
    </citation>
    <scope>NUCLEOTIDE SEQUENCE</scope>
    <source>
        <strain evidence="3">WA0000051536</strain>
    </source>
</reference>
<protein>
    <recommendedName>
        <fullName evidence="2">Integrase zinc-binding domain-containing protein</fullName>
    </recommendedName>
</protein>
<feature type="region of interest" description="Disordered" evidence="1">
    <location>
        <begin position="318"/>
        <end position="358"/>
    </location>
</feature>
<feature type="region of interest" description="Disordered" evidence="1">
    <location>
        <begin position="211"/>
        <end position="243"/>
    </location>
</feature>
<feature type="compositionally biased region" description="Low complexity" evidence="1">
    <location>
        <begin position="335"/>
        <end position="358"/>
    </location>
</feature>
<dbReference type="EMBL" id="JAEPRA010000018">
    <property type="protein sequence ID" value="KAG2173543.1"/>
    <property type="molecule type" value="Genomic_DNA"/>
</dbReference>
<accession>A0A8H7UB86</accession>
<comment type="caution">
    <text evidence="3">The sequence shown here is derived from an EMBL/GenBank/DDBJ whole genome shotgun (WGS) entry which is preliminary data.</text>
</comment>
<evidence type="ECO:0000313" key="3">
    <source>
        <dbReference type="EMBL" id="KAG2173543.1"/>
    </source>
</evidence>
<dbReference type="Pfam" id="PF17921">
    <property type="entry name" value="Integrase_H2C2"/>
    <property type="match status" value="1"/>
</dbReference>
<feature type="compositionally biased region" description="Polar residues" evidence="1">
    <location>
        <begin position="318"/>
        <end position="328"/>
    </location>
</feature>
<evidence type="ECO:0000259" key="2">
    <source>
        <dbReference type="Pfam" id="PF17921"/>
    </source>
</evidence>
<keyword evidence="4" id="KW-1185">Reference proteome</keyword>
<dbReference type="AlphaFoldDB" id="A0A8H7UB86"/>
<evidence type="ECO:0000256" key="1">
    <source>
        <dbReference type="SAM" id="MobiDB-lite"/>
    </source>
</evidence>